<evidence type="ECO:0000259" key="4">
    <source>
        <dbReference type="PROSITE" id="PS01124"/>
    </source>
</evidence>
<dbReference type="SMART" id="SM00342">
    <property type="entry name" value="HTH_ARAC"/>
    <property type="match status" value="1"/>
</dbReference>
<evidence type="ECO:0000313" key="6">
    <source>
        <dbReference type="Proteomes" id="UP000019226"/>
    </source>
</evidence>
<dbReference type="InterPro" id="IPR009057">
    <property type="entry name" value="Homeodomain-like_sf"/>
</dbReference>
<dbReference type="Pfam" id="PF12833">
    <property type="entry name" value="HTH_18"/>
    <property type="match status" value="1"/>
</dbReference>
<feature type="domain" description="HTH araC/xylS-type" evidence="4">
    <location>
        <begin position="156"/>
        <end position="253"/>
    </location>
</feature>
<keyword evidence="3" id="KW-0804">Transcription</keyword>
<dbReference type="InterPro" id="IPR011051">
    <property type="entry name" value="RmlC_Cupin_sf"/>
</dbReference>
<gene>
    <name evidence="5" type="ORF">CCASEI_10545</name>
</gene>
<proteinExistence type="predicted"/>
<dbReference type="InterPro" id="IPR020449">
    <property type="entry name" value="Tscrpt_reg_AraC-type_HTH"/>
</dbReference>
<organism evidence="5 6">
    <name type="scientific">Corynebacterium casei LMG S-19264</name>
    <dbReference type="NCBI Taxonomy" id="1285583"/>
    <lineage>
        <taxon>Bacteria</taxon>
        <taxon>Bacillati</taxon>
        <taxon>Actinomycetota</taxon>
        <taxon>Actinomycetes</taxon>
        <taxon>Mycobacteriales</taxon>
        <taxon>Corynebacteriaceae</taxon>
        <taxon>Corynebacterium</taxon>
    </lineage>
</organism>
<dbReference type="Proteomes" id="UP000019226">
    <property type="component" value="Chromosome"/>
</dbReference>
<dbReference type="SUPFAM" id="SSF46689">
    <property type="entry name" value="Homeodomain-like"/>
    <property type="match status" value="1"/>
</dbReference>
<dbReference type="EMBL" id="CP004350">
    <property type="protein sequence ID" value="AHI20664.1"/>
    <property type="molecule type" value="Genomic_DNA"/>
</dbReference>
<dbReference type="InterPro" id="IPR018062">
    <property type="entry name" value="HTH_AraC-typ_CS"/>
</dbReference>
<keyword evidence="2" id="KW-0238">DNA-binding</keyword>
<dbReference type="PANTHER" id="PTHR11019">
    <property type="entry name" value="HTH-TYPE TRANSCRIPTIONAL REGULATOR NIMR"/>
    <property type="match status" value="1"/>
</dbReference>
<accession>A0ABM5PRM1</accession>
<dbReference type="InterPro" id="IPR018060">
    <property type="entry name" value="HTH_AraC"/>
</dbReference>
<dbReference type="GeneID" id="82878964"/>
<evidence type="ECO:0000313" key="5">
    <source>
        <dbReference type="EMBL" id="AHI20664.1"/>
    </source>
</evidence>
<keyword evidence="1" id="KW-0805">Transcription regulation</keyword>
<evidence type="ECO:0000256" key="2">
    <source>
        <dbReference type="ARBA" id="ARBA00023125"/>
    </source>
</evidence>
<protein>
    <submittedName>
        <fullName evidence="5">AraC family transcriptional regulator</fullName>
    </submittedName>
</protein>
<evidence type="ECO:0000256" key="3">
    <source>
        <dbReference type="ARBA" id="ARBA00023163"/>
    </source>
</evidence>
<dbReference type="RefSeq" id="WP_025387958.1">
    <property type="nucleotide sequence ID" value="NZ_CP004350.1"/>
</dbReference>
<dbReference type="SUPFAM" id="SSF51182">
    <property type="entry name" value="RmlC-like cupins"/>
    <property type="match status" value="1"/>
</dbReference>
<dbReference type="PROSITE" id="PS00041">
    <property type="entry name" value="HTH_ARAC_FAMILY_1"/>
    <property type="match status" value="1"/>
</dbReference>
<dbReference type="PROSITE" id="PS01124">
    <property type="entry name" value="HTH_ARAC_FAMILY_2"/>
    <property type="match status" value="1"/>
</dbReference>
<name>A0ABM5PRM1_9CORY</name>
<keyword evidence="6" id="KW-1185">Reference proteome</keyword>
<reference evidence="6" key="1">
    <citation type="submission" date="2013-02" db="EMBL/GenBank/DDBJ databases">
        <title>The complete genome sequence of Corynebacterium casei LMG S-19264 (=DSM 44701).</title>
        <authorList>
            <person name="Ruckert C."/>
            <person name="Albersmeier A."/>
            <person name="Kalinowski J."/>
        </authorList>
    </citation>
    <scope>NUCLEOTIDE SEQUENCE [LARGE SCALE GENOMIC DNA]</scope>
    <source>
        <strain evidence="6">LMG S-19264</strain>
    </source>
</reference>
<dbReference type="PANTHER" id="PTHR11019:SF199">
    <property type="entry name" value="HTH-TYPE TRANSCRIPTIONAL REGULATOR NIMR"/>
    <property type="match status" value="1"/>
</dbReference>
<dbReference type="PRINTS" id="PR00032">
    <property type="entry name" value="HTHARAC"/>
</dbReference>
<evidence type="ECO:0000256" key="1">
    <source>
        <dbReference type="ARBA" id="ARBA00023015"/>
    </source>
</evidence>
<sequence length="261" mass="28692">MTASLSLAESRLNGSASTNTLPTIQPIQVRDRVHPEAHMLFWQYRGAATIIASGKPIGLCAKQALWLPAGVHHDIEVDADSVLLRIFFGAKHLAIAPEMASPHIFHVDQELAGNLMGLVQSGDSLLQSSRGLDQYVLDQLSMQLRTLPWPESPAAKEIAQMLNDDPGDPRTLHQLAASVHASPRTIERAFLTETDETFQEWRMQSRIARAKQLIADGLAIDAVALRVGYSTASAFGRAFKKRTGLSPSGYFNEHVENYSRN</sequence>
<dbReference type="Gene3D" id="1.10.10.60">
    <property type="entry name" value="Homeodomain-like"/>
    <property type="match status" value="1"/>
</dbReference>